<dbReference type="KEGG" id="bpro:PMF13cell1_01232"/>
<dbReference type="AlphaFoldDB" id="A0A4V0Z764"/>
<keyword evidence="3" id="KW-0050">Antiport</keyword>
<dbReference type="NCBIfam" id="TIGR00931">
    <property type="entry name" value="antiport_nhaC"/>
    <property type="match status" value="1"/>
</dbReference>
<feature type="transmembrane region" description="Helical" evidence="9">
    <location>
        <begin position="198"/>
        <end position="219"/>
    </location>
</feature>
<dbReference type="Proteomes" id="UP000289794">
    <property type="component" value="Chromosome"/>
</dbReference>
<dbReference type="GO" id="GO:0015297">
    <property type="term" value="F:antiporter activity"/>
    <property type="evidence" value="ECO:0007669"/>
    <property type="project" value="UniProtKB-KW"/>
</dbReference>
<gene>
    <name evidence="11" type="primary">mleN_1</name>
    <name evidence="11" type="ORF">PMF13cell1_01232</name>
</gene>
<dbReference type="PANTHER" id="PTHR33451:SF3">
    <property type="entry name" value="MALATE-2H(+)_NA(+)-LACTATE ANTIPORTER"/>
    <property type="match status" value="1"/>
</dbReference>
<feature type="transmembrane region" description="Helical" evidence="9">
    <location>
        <begin position="12"/>
        <end position="34"/>
    </location>
</feature>
<evidence type="ECO:0000256" key="9">
    <source>
        <dbReference type="SAM" id="Phobius"/>
    </source>
</evidence>
<feature type="transmembrane region" description="Helical" evidence="9">
    <location>
        <begin position="317"/>
        <end position="344"/>
    </location>
</feature>
<evidence type="ECO:0000313" key="12">
    <source>
        <dbReference type="Proteomes" id="UP000289794"/>
    </source>
</evidence>
<feature type="transmembrane region" description="Helical" evidence="9">
    <location>
        <begin position="112"/>
        <end position="144"/>
    </location>
</feature>
<feature type="domain" description="Na+/H+ antiporter NhaC-like C-terminal" evidence="10">
    <location>
        <begin position="164"/>
        <end position="457"/>
    </location>
</feature>
<dbReference type="Pfam" id="PF03553">
    <property type="entry name" value="Na_H_antiporter"/>
    <property type="match status" value="1"/>
</dbReference>
<reference evidence="11 12" key="1">
    <citation type="submission" date="2019-01" db="EMBL/GenBank/DDBJ databases">
        <title>PMF-metabolizing Aryl O-demethylase.</title>
        <authorList>
            <person name="Kim M."/>
        </authorList>
    </citation>
    <scope>NUCLEOTIDE SEQUENCE [LARGE SCALE GENOMIC DNA]</scope>
    <source>
        <strain evidence="11 12">PMF1</strain>
    </source>
</reference>
<feature type="transmembrane region" description="Helical" evidence="9">
    <location>
        <begin position="79"/>
        <end position="106"/>
    </location>
</feature>
<name>A0A4V0Z764_9FIRM</name>
<feature type="transmembrane region" description="Helical" evidence="9">
    <location>
        <begin position="40"/>
        <end position="59"/>
    </location>
</feature>
<comment type="similarity">
    <text evidence="8">Belongs to the NhaC Na(+)/H(+) (TC 2.A.35) antiporter family.</text>
</comment>
<evidence type="ECO:0000256" key="4">
    <source>
        <dbReference type="ARBA" id="ARBA00022475"/>
    </source>
</evidence>
<keyword evidence="4" id="KW-1003">Cell membrane</keyword>
<evidence type="ECO:0000256" key="7">
    <source>
        <dbReference type="ARBA" id="ARBA00023136"/>
    </source>
</evidence>
<dbReference type="InterPro" id="IPR018461">
    <property type="entry name" value="Na/H_Antiport_NhaC-like_C"/>
</dbReference>
<evidence type="ECO:0000256" key="5">
    <source>
        <dbReference type="ARBA" id="ARBA00022692"/>
    </source>
</evidence>
<dbReference type="InterPro" id="IPR052180">
    <property type="entry name" value="NhaC_Na-H+_Antiporter"/>
</dbReference>
<evidence type="ECO:0000313" key="11">
    <source>
        <dbReference type="EMBL" id="QBE95708.1"/>
    </source>
</evidence>
<comment type="subcellular location">
    <subcellularLocation>
        <location evidence="1">Cell membrane</location>
        <topology evidence="1">Multi-pass membrane protein</topology>
    </subcellularLocation>
</comment>
<keyword evidence="5 9" id="KW-0812">Transmembrane</keyword>
<evidence type="ECO:0000256" key="8">
    <source>
        <dbReference type="ARBA" id="ARBA00038435"/>
    </source>
</evidence>
<dbReference type="PANTHER" id="PTHR33451">
    <property type="entry name" value="MALATE-2H(+)/NA(+)-LACTATE ANTIPORTER"/>
    <property type="match status" value="1"/>
</dbReference>
<organism evidence="11 12">
    <name type="scientific">Blautia producta</name>
    <dbReference type="NCBI Taxonomy" id="33035"/>
    <lineage>
        <taxon>Bacteria</taxon>
        <taxon>Bacillati</taxon>
        <taxon>Bacillota</taxon>
        <taxon>Clostridia</taxon>
        <taxon>Lachnospirales</taxon>
        <taxon>Lachnospiraceae</taxon>
        <taxon>Blautia</taxon>
    </lineage>
</organism>
<evidence type="ECO:0000259" key="10">
    <source>
        <dbReference type="Pfam" id="PF03553"/>
    </source>
</evidence>
<evidence type="ECO:0000256" key="3">
    <source>
        <dbReference type="ARBA" id="ARBA00022449"/>
    </source>
</evidence>
<dbReference type="InterPro" id="IPR004770">
    <property type="entry name" value="Na/H_antiport_NhaC"/>
</dbReference>
<feature type="transmembrane region" description="Helical" evidence="9">
    <location>
        <begin position="356"/>
        <end position="381"/>
    </location>
</feature>
<evidence type="ECO:0000256" key="6">
    <source>
        <dbReference type="ARBA" id="ARBA00022989"/>
    </source>
</evidence>
<evidence type="ECO:0000256" key="1">
    <source>
        <dbReference type="ARBA" id="ARBA00004651"/>
    </source>
</evidence>
<dbReference type="RefSeq" id="WP_165392380.1">
    <property type="nucleotide sequence ID" value="NZ_CP035945.1"/>
</dbReference>
<feature type="transmembrane region" description="Helical" evidence="9">
    <location>
        <begin position="435"/>
        <end position="460"/>
    </location>
</feature>
<feature type="transmembrane region" description="Helical" evidence="9">
    <location>
        <begin position="265"/>
        <end position="282"/>
    </location>
</feature>
<evidence type="ECO:0000256" key="2">
    <source>
        <dbReference type="ARBA" id="ARBA00022448"/>
    </source>
</evidence>
<feature type="transmembrane region" description="Helical" evidence="9">
    <location>
        <begin position="239"/>
        <end position="258"/>
    </location>
</feature>
<accession>A0A4V0Z764</accession>
<dbReference type="GO" id="GO:0005886">
    <property type="term" value="C:plasma membrane"/>
    <property type="evidence" value="ECO:0007669"/>
    <property type="project" value="UniProtKB-SubCell"/>
</dbReference>
<sequence length="482" mass="51044">MNAKEKVKKEPTLLLALTPVVLTVIILIFSVSVLKVDVQVPLILGTCITAFIAIVFLGYTWQDLEDGAVESLKSIMQAVLLLIIIGATIGTWIVGGVVPALVYYGLQILTPAFFLVACMILCSIVSLAAGGSWATVGTIGIALVGIAKGLDIPVGLAGGAIISGAYFGDKMSPLSDTTNLSAAIAGAKLTDHIKHMMYTTAIAYGISIVGFGIIGFRFAGQELDHGQINGILDALASNYNITPWLLLVPVIVIVLIALKVPAIPGLFAGTVLGMLCGVIFQHQDLSIVFNAVQNGVVVETGHAMVDELLTRGGLMSMMWTVSLIICALSFGGILECTGMMSVIANKLLEFAKSTGSLVLVTIISALFCNVLLGDHCIAIAIPGRMFKDEYRKRGLAPRNLSRVLEDAGTVTSPLIPWNTCGATMSGFLGVPTLTYLPYCFFNILCPVISAIFGFTGLTIMKLEDDPSSDQYVEKKGKHLAKE</sequence>
<protein>
    <submittedName>
        <fullName evidence="11">Malate-2H(+)/Na(+)-lactate antiporter</fullName>
    </submittedName>
</protein>
<keyword evidence="2" id="KW-0813">Transport</keyword>
<dbReference type="EMBL" id="CP035945">
    <property type="protein sequence ID" value="QBE95708.1"/>
    <property type="molecule type" value="Genomic_DNA"/>
</dbReference>
<proteinExistence type="inferred from homology"/>
<keyword evidence="7 9" id="KW-0472">Membrane</keyword>
<keyword evidence="6 9" id="KW-1133">Transmembrane helix</keyword>